<organism evidence="2 3">
    <name type="scientific">Jezberella montanilacus</name>
    <dbReference type="NCBI Taxonomy" id="323426"/>
    <lineage>
        <taxon>Bacteria</taxon>
        <taxon>Pseudomonadati</taxon>
        <taxon>Pseudomonadota</taxon>
        <taxon>Betaproteobacteria</taxon>
        <taxon>Burkholderiales</taxon>
        <taxon>Alcaligenaceae</taxon>
        <taxon>Jezberella</taxon>
    </lineage>
</organism>
<evidence type="ECO:0000313" key="3">
    <source>
        <dbReference type="Proteomes" id="UP000238308"/>
    </source>
</evidence>
<comment type="caution">
    <text evidence="2">The sequence shown here is derived from an EMBL/GenBank/DDBJ whole genome shotgun (WGS) entry which is preliminary data.</text>
</comment>
<protein>
    <submittedName>
        <fullName evidence="2">Uncharacterized protein</fullName>
    </submittedName>
</protein>
<reference evidence="2 3" key="1">
    <citation type="submission" date="2018-03" db="EMBL/GenBank/DDBJ databases">
        <title>Genomic Encyclopedia of Type Strains, Phase III (KMG-III): the genomes of soil and plant-associated and newly described type strains.</title>
        <authorList>
            <person name="Whitman W."/>
        </authorList>
    </citation>
    <scope>NUCLEOTIDE SEQUENCE [LARGE SCALE GENOMIC DNA]</scope>
    <source>
        <strain evidence="2 3">MWH-P2sevCIIIb</strain>
    </source>
</reference>
<feature type="compositionally biased region" description="Basic and acidic residues" evidence="1">
    <location>
        <begin position="44"/>
        <end position="53"/>
    </location>
</feature>
<feature type="compositionally biased region" description="Basic and acidic residues" evidence="1">
    <location>
        <begin position="8"/>
        <end position="20"/>
    </location>
</feature>
<dbReference type="RefSeq" id="WP_259673565.1">
    <property type="nucleotide sequence ID" value="NZ_PVTV01000015.1"/>
</dbReference>
<evidence type="ECO:0000256" key="1">
    <source>
        <dbReference type="SAM" id="MobiDB-lite"/>
    </source>
</evidence>
<dbReference type="EMBL" id="PVTV01000015">
    <property type="protein sequence ID" value="PRY97118.1"/>
    <property type="molecule type" value="Genomic_DNA"/>
</dbReference>
<sequence length="53" mass="5734">MAKGQQKTNKETKKPKKDTSSAKTTGSPASDAVRPTQVTAIFPRGKDKNKPTF</sequence>
<evidence type="ECO:0000313" key="2">
    <source>
        <dbReference type="EMBL" id="PRY97118.1"/>
    </source>
</evidence>
<name>A0A2T0XDT2_9BURK</name>
<dbReference type="AlphaFoldDB" id="A0A2T0XDT2"/>
<feature type="region of interest" description="Disordered" evidence="1">
    <location>
        <begin position="1"/>
        <end position="53"/>
    </location>
</feature>
<keyword evidence="3" id="KW-1185">Reference proteome</keyword>
<accession>A0A2T0XDT2</accession>
<proteinExistence type="predicted"/>
<gene>
    <name evidence="2" type="ORF">BCM14_2258</name>
</gene>
<dbReference type="Proteomes" id="UP000238308">
    <property type="component" value="Unassembled WGS sequence"/>
</dbReference>